<accession>A0A1A8VLI8</accession>
<reference evidence="3" key="1">
    <citation type="submission" date="2016-05" db="EMBL/GenBank/DDBJ databases">
        <authorList>
            <person name="Naeem Raeece"/>
        </authorList>
    </citation>
    <scope>NUCLEOTIDE SEQUENCE [LARGE SCALE GENOMIC DNA]</scope>
</reference>
<evidence type="ECO:0000313" key="2">
    <source>
        <dbReference type="EMBL" id="SBS80502.1"/>
    </source>
</evidence>
<feature type="compositionally biased region" description="Basic and acidic residues" evidence="1">
    <location>
        <begin position="1500"/>
        <end position="1531"/>
    </location>
</feature>
<feature type="region of interest" description="Disordered" evidence="1">
    <location>
        <begin position="1238"/>
        <end position="1285"/>
    </location>
</feature>
<sequence length="2380" mass="274006">MNEHGVGYYEEEKKLIKKNVNRGHAKLCDGIHKIASLRVLNLGDEKDDKEEENKEGERDEQKQRRQLQPWRSQPQQRQIVDRGKKETSKVEEKITHIRRTKLSKEKKNVPEKGNKTKYLKRRKECSVVSGGGSGGVIEKWAISVPTVDTEKKTIRRGRSLSKKSHVCTHEKISSCIGRGRGDIKPLLERWPFERKVHTERRPLQRRVAYSGDKKNMEKKKKEKSNPQMSKKNSSDNIKEIHVAKKLWKQMYYSEGKDKKEYIHEKNKKKKNNIITKEKFYLKKKDDKNRTENKGSHKKIILPKIPKYSEKKKVQKREEKSEKKEKKNNDRIIKLWIDNKRNELLNIVNRKVGNKNNNVILNECNTYYFSPEKGSNKREIQNTLPNCVKRENTYLFGTKYKRPLGDYPHKAQIERRIGRMLEEGEGCKFQNRSCLRPSHEIVRINKMRLPSEVFIKNDHQKVEVDKPFSDGGRSSLEGSSRLRSSHLWNNHLRNNHLWSNRPRIDMSGWCRSNSAPGKRRSRSLNYGKGNVSFNPLLVTNELRVKMCYSNNYVDFKKLKNFCSCKDTEGYTGGCAYADGHTCTEIGSRCTAGLLESYQLLDSGDELFLISMDSDKTKSNFLFQQKKHPCNMAVDDINSSGKKGLKGDTISNPYRGNNDPSYSILNINDEQQLSVVSSHDEHHSCVNTGENIPILCPMREIKIDQNCDSQQLEKGKCSRLTHNGVVVEKKKKKKLCPSASFPNSSNAFNLDILRASSSKAKCIQYTNSGENNYNHEGGSLLGEKCRILQGTSEFGEYSHPGNSNNGTSYSKMTNVKVSLNRLIRRGGKSDTPICEYSRREDLTGGYLFVDYDSPAETLEHEKGSANKRILTLEEEQKGRQKCDQKDCRERFCKRCCQMYLEKVSVKCRCNAGTLESISKRCAISSNVKKGKIKNSTEGSGSDNPIYMDIKQKGENKTCRNIQRRGTLSDCKSGSNLSFRNLNNSVSMGKTQSRRRKSSKGIITSKSYSNHENGNGKERYPHTVITSMQKRYADVVDTDLEMKKEGGKKNKNMIKKKKKKIPVTDCEIKERRTKKNGATNNLGDRKKTIYYVSREGKVEDFLKDSLEEAQGKTKDTTLYLFERSKDTKHNNEKVNQNSKTLNKNDFSVSCIDSLMKYRSNLLEKVKLQDVKKGRKNICEIHHSNINFKDDEQNEIQQLSILKLLIRKKNKKGFIKIEKEKKMIKRLHKNSRTCGRKRFRRKVNGKKSNDDDPMNRKICTKRKNKSNFSMSTKSGDSKKGESCNGPSNAIASRKKITDFNSRGAKNAQKKGLKDVGEDHNMRKGMALFQMSHLFEHIMNEVSYKENFDNTGFLDKCKKRDNSVSSTTFKKGERSANYAHSVRTQDLPVKVLADGRNKEDAKCAHPLKNGENIPLLNLEMKQIEKIPQCAADKKVYTKKYIKKGNEKRVRKKLNIQFYTHGEKQEPFHLTPSKYFNSPILAKKTCSTNNYRKEENSQLVLVKKKQNTDIHGAKDTDKEKNKNTDIHGAKDTDTEKNKNKLDIQEKLKKKKKLEMGKMLEKNKISNVQEKLEKNKTSNVQEKLEKNKISDVQEKLEKNKIFKVQGKLEEKKNLKVREKLHKQIYVDGTFSWNNLDDSRTKDNSRTENIKAISSLQDNNCAECKMKIVLNGDVEKGKKINQTWAEQNCGKTVNWRASCEERRGRANYGDRGEEEHICSGKNPDENSLNRSSNRIGIMGLANSRTFNLNSSDKFHLTYYAHNLATPLERCSRNEREHNLIEGKLVEQNHLEGEKMHTITRPILANVNKDICENKIGNNNYNSRDSNDDSQVNSPIEKVSNKNRINEDESKWENNYIDIFSSDISDEQNSHFKKGEDTFSLNLEKFVINHRINEINCKKTYLKYNTEDGLPVKRETCSTYTGDDKEHLPYTENVEGVMKENSEERRANFHVEENNFLFNNNNTVNKRENSQFLRFKNILEENGKDLKEKENDDEEENFLKITKDTCTNNEKIFCSNFLFRDNNSQLEKSSNGNAQILVRPTTIKEFLSNKIKEMKRKPLILRAASVHNICRTIFPKATPLISGDNNSIEGNKRRKSDNRVGGCNGSIRGKLGGSHLPVASCKYAPCKLSRTKSLTFGKNSGKWMSPYGRCNNTREQSGVRDPLEKKEGGNRKKGEKDQNEKEKCFRENVNLRGKDNVIGIAEFIPDKKKLFYPSPFDGKTIFKKKIRRNDPTFPFKLCTREVMEENRPLIGRRNNLNALEKNTKSRYNNINNMGNDKMYFFRRAKSSTLFKRQGGGGCNSGREKGQHESRYKYENAHDGWEIKKCSSMLNEQVVKKCFSISRNTANCAESCKNNFLSNPCFLFESTLKKNYGHISAKKEGTADAGKLKN</sequence>
<feature type="region of interest" description="Disordered" evidence="1">
    <location>
        <begin position="1808"/>
        <end position="1836"/>
    </location>
</feature>
<feature type="compositionally biased region" description="Polar residues" evidence="1">
    <location>
        <begin position="979"/>
        <end position="988"/>
    </location>
</feature>
<protein>
    <submittedName>
        <fullName evidence="2">Uncharacterized protein</fullName>
    </submittedName>
</protein>
<gene>
    <name evidence="2" type="ORF">POVCU1_001350</name>
</gene>
<feature type="region of interest" description="Disordered" evidence="1">
    <location>
        <begin position="1491"/>
        <end position="1531"/>
    </location>
</feature>
<dbReference type="Proteomes" id="UP000078546">
    <property type="component" value="Unassembled WGS sequence"/>
</dbReference>
<feature type="compositionally biased region" description="Polar residues" evidence="1">
    <location>
        <begin position="69"/>
        <end position="78"/>
    </location>
</feature>
<feature type="region of interest" description="Disordered" evidence="1">
    <location>
        <begin position="2073"/>
        <end position="2093"/>
    </location>
</feature>
<feature type="region of interest" description="Disordered" evidence="1">
    <location>
        <begin position="979"/>
        <end position="1016"/>
    </location>
</feature>
<proteinExistence type="predicted"/>
<feature type="compositionally biased region" description="Basic and acidic residues" evidence="1">
    <location>
        <begin position="2148"/>
        <end position="2173"/>
    </location>
</feature>
<name>A0A1A8VLI8_PLAOA</name>
<feature type="compositionally biased region" description="Basic and acidic residues" evidence="1">
    <location>
        <begin position="79"/>
        <end position="95"/>
    </location>
</feature>
<feature type="region of interest" description="Disordered" evidence="1">
    <location>
        <begin position="39"/>
        <end position="110"/>
    </location>
</feature>
<evidence type="ECO:0000256" key="1">
    <source>
        <dbReference type="SAM" id="MobiDB-lite"/>
    </source>
</evidence>
<feature type="region of interest" description="Disordered" evidence="1">
    <location>
        <begin position="2136"/>
        <end position="2173"/>
    </location>
</feature>
<feature type="compositionally biased region" description="Basic and acidic residues" evidence="1">
    <location>
        <begin position="43"/>
        <end position="63"/>
    </location>
</feature>
<feature type="compositionally biased region" description="Polar residues" evidence="1">
    <location>
        <begin position="998"/>
        <end position="1010"/>
    </location>
</feature>
<feature type="region of interest" description="Disordered" evidence="1">
    <location>
        <begin position="201"/>
        <end position="237"/>
    </location>
</feature>
<dbReference type="EMBL" id="FLQV01000029">
    <property type="protein sequence ID" value="SBS80502.1"/>
    <property type="molecule type" value="Genomic_DNA"/>
</dbReference>
<evidence type="ECO:0000313" key="3">
    <source>
        <dbReference type="Proteomes" id="UP000078546"/>
    </source>
</evidence>
<organism evidence="2 3">
    <name type="scientific">Plasmodium ovale curtisi</name>
    <dbReference type="NCBI Taxonomy" id="864141"/>
    <lineage>
        <taxon>Eukaryota</taxon>
        <taxon>Sar</taxon>
        <taxon>Alveolata</taxon>
        <taxon>Apicomplexa</taxon>
        <taxon>Aconoidasida</taxon>
        <taxon>Haemosporida</taxon>
        <taxon>Plasmodiidae</taxon>
        <taxon>Plasmodium</taxon>
        <taxon>Plasmodium (Plasmodium)</taxon>
    </lineage>
</organism>